<dbReference type="HAMAP" id="MF_00163">
    <property type="entry name" value="Pep_deformylase"/>
    <property type="match status" value="1"/>
</dbReference>
<dbReference type="GO" id="GO:0042586">
    <property type="term" value="F:peptide deformylase activity"/>
    <property type="evidence" value="ECO:0007669"/>
    <property type="project" value="UniProtKB-UniRule"/>
</dbReference>
<comment type="catalytic activity">
    <reaction evidence="6">
        <text>N-terminal N-formyl-L-methionyl-[peptide] + H2O = N-terminal L-methionyl-[peptide] + formate</text>
        <dbReference type="Rhea" id="RHEA:24420"/>
        <dbReference type="Rhea" id="RHEA-COMP:10639"/>
        <dbReference type="Rhea" id="RHEA-COMP:10640"/>
        <dbReference type="ChEBI" id="CHEBI:15377"/>
        <dbReference type="ChEBI" id="CHEBI:15740"/>
        <dbReference type="ChEBI" id="CHEBI:49298"/>
        <dbReference type="ChEBI" id="CHEBI:64731"/>
        <dbReference type="EC" id="3.5.1.88"/>
    </reaction>
</comment>
<dbReference type="GO" id="GO:0006412">
    <property type="term" value="P:translation"/>
    <property type="evidence" value="ECO:0007669"/>
    <property type="project" value="UniProtKB-UniRule"/>
</dbReference>
<proteinExistence type="inferred from homology"/>
<dbReference type="GO" id="GO:0046872">
    <property type="term" value="F:metal ion binding"/>
    <property type="evidence" value="ECO:0007669"/>
    <property type="project" value="UniProtKB-KW"/>
</dbReference>
<evidence type="ECO:0000256" key="3">
    <source>
        <dbReference type="ARBA" id="ARBA00022801"/>
    </source>
</evidence>
<name>A0AAC9P7P3_9PROT</name>
<keyword evidence="5 6" id="KW-0408">Iron</keyword>
<dbReference type="CDD" id="cd00487">
    <property type="entry name" value="Pep_deformylase"/>
    <property type="match status" value="1"/>
</dbReference>
<dbReference type="EMBL" id="CP018191">
    <property type="protein sequence ID" value="APH53721.1"/>
    <property type="molecule type" value="Genomic_DNA"/>
</dbReference>
<dbReference type="SUPFAM" id="SSF56420">
    <property type="entry name" value="Peptide deformylase"/>
    <property type="match status" value="1"/>
</dbReference>
<dbReference type="NCBIfam" id="NF001159">
    <property type="entry name" value="PRK00150.1-3"/>
    <property type="match status" value="1"/>
</dbReference>
<dbReference type="PIRSF" id="PIRSF004749">
    <property type="entry name" value="Pep_def"/>
    <property type="match status" value="1"/>
</dbReference>
<dbReference type="InterPro" id="IPR036821">
    <property type="entry name" value="Peptide_deformylase_sf"/>
</dbReference>
<dbReference type="Gene3D" id="3.90.45.10">
    <property type="entry name" value="Peptide deformylase"/>
    <property type="match status" value="1"/>
</dbReference>
<evidence type="ECO:0000313" key="7">
    <source>
        <dbReference type="EMBL" id="APH53721.1"/>
    </source>
</evidence>
<dbReference type="FunFam" id="3.90.45.10:FF:000003">
    <property type="entry name" value="Peptide deformylase"/>
    <property type="match status" value="1"/>
</dbReference>
<protein>
    <recommendedName>
        <fullName evidence="6">Peptide deformylase</fullName>
        <shortName evidence="6">PDF</shortName>
        <ecNumber evidence="6">3.5.1.88</ecNumber>
    </recommendedName>
    <alternativeName>
        <fullName evidence="6">Polypeptide deformylase</fullName>
    </alternativeName>
</protein>
<evidence type="ECO:0000256" key="5">
    <source>
        <dbReference type="ARBA" id="ARBA00023004"/>
    </source>
</evidence>
<keyword evidence="2 6" id="KW-0479">Metal-binding</keyword>
<keyword evidence="3 6" id="KW-0378">Hydrolase</keyword>
<dbReference type="PRINTS" id="PR01576">
    <property type="entry name" value="PDEFORMYLASE"/>
</dbReference>
<feature type="binding site" evidence="6">
    <location>
        <position position="125"/>
    </location>
    <ligand>
        <name>Fe cation</name>
        <dbReference type="ChEBI" id="CHEBI:24875"/>
    </ligand>
</feature>
<dbReference type="PANTHER" id="PTHR10458">
    <property type="entry name" value="PEPTIDE DEFORMYLASE"/>
    <property type="match status" value="1"/>
</dbReference>
<evidence type="ECO:0000256" key="4">
    <source>
        <dbReference type="ARBA" id="ARBA00022917"/>
    </source>
</evidence>
<dbReference type="Pfam" id="PF01327">
    <property type="entry name" value="Pep_deformylase"/>
    <property type="match status" value="1"/>
</dbReference>
<evidence type="ECO:0000313" key="8">
    <source>
        <dbReference type="Proteomes" id="UP000182373"/>
    </source>
</evidence>
<feature type="active site" evidence="6">
    <location>
        <position position="168"/>
    </location>
</feature>
<dbReference type="InterPro" id="IPR023635">
    <property type="entry name" value="Peptide_deformylase"/>
</dbReference>
<sequence length="213" mass="23754">MPCGGRFRNGQYDQRHAGRQRQVWERGAMSILKIARMGHPVLLRRADPVPDPTAPEIQRLALDMIETMIDAPGVGLAAPQVYQSLRMFVFRVPVSRGGEEIPPTVLINPELALLGDEIQMCWEGCLSIPGFRGEVPRAMRVRYRGIGLDGAVIEREASGFHANVIQHEYDHLNGILYPMRMDDLGRLGFEEEIARAQAALAAEQAAERKDDAE</sequence>
<dbReference type="Proteomes" id="UP000182373">
    <property type="component" value="Chromosome"/>
</dbReference>
<reference evidence="8" key="1">
    <citation type="submission" date="2016-11" db="EMBL/GenBank/DDBJ databases">
        <title>Comparative genomic and phenotypic analysis of Granulibacter bethesdensis clinical isolates from patients with chronic granulomatous disease.</title>
        <authorList>
            <person name="Zarember K.A."/>
            <person name="Porcella S.F."/>
            <person name="Chu J."/>
            <person name="Ding L."/>
            <person name="Dahlstrom E."/>
            <person name="Barbian K."/>
            <person name="Martens C."/>
            <person name="Sykora L."/>
            <person name="Kramer S."/>
            <person name="Pettinato A.M."/>
            <person name="Hong H."/>
            <person name="Wald G."/>
            <person name="Berg L.J."/>
            <person name="Rogge L.S."/>
            <person name="Greenberg D.E."/>
            <person name="Falcone E.L."/>
            <person name="Neves J.F."/>
            <person name="Simoes M.J."/>
            <person name="Casal M."/>
            <person name="Rodriguez-Lopez F.C."/>
            <person name="Zelazny A."/>
            <person name="Gallin J.I."/>
            <person name="Holland S.M."/>
        </authorList>
    </citation>
    <scope>NUCLEOTIDE SEQUENCE [LARGE SCALE GENOMIC DNA]</scope>
    <source>
        <strain evidence="8">NIH9.1</strain>
    </source>
</reference>
<feature type="binding site" evidence="6">
    <location>
        <position position="171"/>
    </location>
    <ligand>
        <name>Fe cation</name>
        <dbReference type="ChEBI" id="CHEBI:24875"/>
    </ligand>
</feature>
<accession>A0AAC9P7P3</accession>
<evidence type="ECO:0000256" key="6">
    <source>
        <dbReference type="HAMAP-Rule" id="MF_00163"/>
    </source>
</evidence>
<evidence type="ECO:0000256" key="1">
    <source>
        <dbReference type="ARBA" id="ARBA00010759"/>
    </source>
</evidence>
<dbReference type="EC" id="3.5.1.88" evidence="6"/>
<comment type="similarity">
    <text evidence="1 6">Belongs to the polypeptide deformylase family.</text>
</comment>
<dbReference type="NCBIfam" id="TIGR00079">
    <property type="entry name" value="pept_deformyl"/>
    <property type="match status" value="1"/>
</dbReference>
<dbReference type="PANTHER" id="PTHR10458:SF20">
    <property type="entry name" value="PEPTIDE DEFORMYLASE 1"/>
    <property type="match status" value="1"/>
</dbReference>
<feature type="binding site" evidence="6">
    <location>
        <position position="167"/>
    </location>
    <ligand>
        <name>Fe cation</name>
        <dbReference type="ChEBI" id="CHEBI:24875"/>
    </ligand>
</feature>
<evidence type="ECO:0000256" key="2">
    <source>
        <dbReference type="ARBA" id="ARBA00022723"/>
    </source>
</evidence>
<dbReference type="AlphaFoldDB" id="A0AAC9P7P3"/>
<keyword evidence="4 6" id="KW-0648">Protein biosynthesis</keyword>
<gene>
    <name evidence="6" type="primary">def</name>
    <name evidence="7" type="ORF">GbCGDNIH9_0482</name>
</gene>
<comment type="function">
    <text evidence="6">Removes the formyl group from the N-terminal Met of newly synthesized proteins. Requires at least a dipeptide for an efficient rate of reaction. N-terminal L-methionine is a prerequisite for activity but the enzyme has broad specificity at other positions.</text>
</comment>
<comment type="cofactor">
    <cofactor evidence="6">
        <name>Fe(2+)</name>
        <dbReference type="ChEBI" id="CHEBI:29033"/>
    </cofactor>
    <text evidence="6">Binds 1 Fe(2+) ion.</text>
</comment>
<organism evidence="7 8">
    <name type="scientific">Granulibacter bethesdensis</name>
    <dbReference type="NCBI Taxonomy" id="364410"/>
    <lineage>
        <taxon>Bacteria</taxon>
        <taxon>Pseudomonadati</taxon>
        <taxon>Pseudomonadota</taxon>
        <taxon>Alphaproteobacteria</taxon>
        <taxon>Acetobacterales</taxon>
        <taxon>Acetobacteraceae</taxon>
        <taxon>Granulibacter</taxon>
    </lineage>
</organism>